<protein>
    <recommendedName>
        <fullName evidence="3">DUF1634 domain-containing protein</fullName>
    </recommendedName>
</protein>
<dbReference type="EMBL" id="JQBM01000003">
    <property type="protein sequence ID" value="KRN46067.1"/>
    <property type="molecule type" value="Genomic_DNA"/>
</dbReference>
<organism evidence="1 2">
    <name type="scientific">Weissella viridescens</name>
    <name type="common">Lactobacillus viridescens</name>
    <dbReference type="NCBI Taxonomy" id="1629"/>
    <lineage>
        <taxon>Bacteria</taxon>
        <taxon>Bacillati</taxon>
        <taxon>Bacillota</taxon>
        <taxon>Bacilli</taxon>
        <taxon>Lactobacillales</taxon>
        <taxon>Lactobacillaceae</taxon>
        <taxon>Weissella</taxon>
    </lineage>
</organism>
<dbReference type="Pfam" id="PF07843">
    <property type="entry name" value="DUF1634"/>
    <property type="match status" value="1"/>
</dbReference>
<dbReference type="PATRIC" id="fig|1629.5.peg.1047"/>
<reference evidence="1 2" key="1">
    <citation type="journal article" date="2015" name="Genome Announc.">
        <title>Expanding the biotechnology potential of lactobacilli through comparative genomics of 213 strains and associated genera.</title>
        <authorList>
            <person name="Sun Z."/>
            <person name="Harris H.M."/>
            <person name="McCann A."/>
            <person name="Guo C."/>
            <person name="Argimon S."/>
            <person name="Zhang W."/>
            <person name="Yang X."/>
            <person name="Jeffery I.B."/>
            <person name="Cooney J.C."/>
            <person name="Kagawa T.F."/>
            <person name="Liu W."/>
            <person name="Song Y."/>
            <person name="Salvetti E."/>
            <person name="Wrobel A."/>
            <person name="Rasinkangas P."/>
            <person name="Parkhill J."/>
            <person name="Rea M.C."/>
            <person name="O'Sullivan O."/>
            <person name="Ritari J."/>
            <person name="Douillard F.P."/>
            <person name="Paul Ross R."/>
            <person name="Yang R."/>
            <person name="Briner A.E."/>
            <person name="Felis G.E."/>
            <person name="de Vos W.M."/>
            <person name="Barrangou R."/>
            <person name="Klaenhammer T.R."/>
            <person name="Caufield P.W."/>
            <person name="Cui Y."/>
            <person name="Zhang H."/>
            <person name="O'Toole P.W."/>
        </authorList>
    </citation>
    <scope>NUCLEOTIDE SEQUENCE [LARGE SCALE GENOMIC DNA]</scope>
    <source>
        <strain evidence="1 2">DSM 20410</strain>
    </source>
</reference>
<comment type="caution">
    <text evidence="1">The sequence shown here is derived from an EMBL/GenBank/DDBJ whole genome shotgun (WGS) entry which is preliminary data.</text>
</comment>
<dbReference type="GeneID" id="86898977"/>
<dbReference type="InterPro" id="IPR012861">
    <property type="entry name" value="DUF1634"/>
</dbReference>
<proteinExistence type="predicted"/>
<name>A0A0R2GZA5_WEIVI</name>
<sequence length="126" mass="14222">MTKEMQQTQDEKNLAHMEVVIGKIMRIGVALALVAMLVGFVLLCLNPQAANQPFPTRLSLIWQGLISWQPLAWMMFGLLLLIFTPVLRVVVSIFAFAKIHDHLYVAITTLVLFILCIAIVYGYHAR</sequence>
<evidence type="ECO:0008006" key="3">
    <source>
        <dbReference type="Google" id="ProtNLM"/>
    </source>
</evidence>
<evidence type="ECO:0000313" key="1">
    <source>
        <dbReference type="EMBL" id="KRN46067.1"/>
    </source>
</evidence>
<gene>
    <name evidence="1" type="ORF">IV50_GL001040</name>
</gene>
<accession>A0A0R2GZA5</accession>
<dbReference type="Proteomes" id="UP000051992">
    <property type="component" value="Unassembled WGS sequence"/>
</dbReference>
<keyword evidence="2" id="KW-1185">Reference proteome</keyword>
<dbReference type="AlphaFoldDB" id="A0A0R2GZA5"/>
<evidence type="ECO:0000313" key="2">
    <source>
        <dbReference type="Proteomes" id="UP000051992"/>
    </source>
</evidence>
<dbReference type="RefSeq" id="WP_069201675.1">
    <property type="nucleotide sequence ID" value="NZ_BJLU01000005.1"/>
</dbReference>